<dbReference type="AlphaFoldDB" id="A0A371Z1F3"/>
<protein>
    <submittedName>
        <fullName evidence="4">Nucleoside hydrolase</fullName>
    </submittedName>
</protein>
<dbReference type="InterPro" id="IPR036452">
    <property type="entry name" value="Ribo_hydro-like"/>
</dbReference>
<gene>
    <name evidence="4" type="ORF">DY926_06660</name>
</gene>
<evidence type="ECO:0000313" key="5">
    <source>
        <dbReference type="Proteomes" id="UP000262371"/>
    </source>
</evidence>
<dbReference type="PANTHER" id="PTHR12304:SF4">
    <property type="entry name" value="URIDINE NUCLEOSIDASE"/>
    <property type="match status" value="1"/>
</dbReference>
<evidence type="ECO:0000256" key="2">
    <source>
        <dbReference type="ARBA" id="ARBA00023295"/>
    </source>
</evidence>
<dbReference type="InterPro" id="IPR001910">
    <property type="entry name" value="Inosine/uridine_hydrolase_dom"/>
</dbReference>
<organism evidence="4 5">
    <name type="scientific">Komagataeibacter melaceti</name>
    <dbReference type="NCBI Taxonomy" id="2766577"/>
    <lineage>
        <taxon>Bacteria</taxon>
        <taxon>Pseudomonadati</taxon>
        <taxon>Pseudomonadota</taxon>
        <taxon>Alphaproteobacteria</taxon>
        <taxon>Acetobacterales</taxon>
        <taxon>Acetobacteraceae</taxon>
        <taxon>Komagataeibacter</taxon>
    </lineage>
</organism>
<evidence type="ECO:0000259" key="3">
    <source>
        <dbReference type="Pfam" id="PF01156"/>
    </source>
</evidence>
<dbReference type="InterPro" id="IPR023186">
    <property type="entry name" value="IUNH"/>
</dbReference>
<dbReference type="Gene3D" id="3.90.245.10">
    <property type="entry name" value="Ribonucleoside hydrolase-like"/>
    <property type="match status" value="1"/>
</dbReference>
<proteinExistence type="predicted"/>
<dbReference type="Proteomes" id="UP000262371">
    <property type="component" value="Unassembled WGS sequence"/>
</dbReference>
<dbReference type="RefSeq" id="WP_116702700.1">
    <property type="nucleotide sequence ID" value="NZ_QUWV01000049.1"/>
</dbReference>
<dbReference type="GO" id="GO:0008477">
    <property type="term" value="F:purine nucleosidase activity"/>
    <property type="evidence" value="ECO:0007669"/>
    <property type="project" value="TreeGrafter"/>
</dbReference>
<dbReference type="EMBL" id="QUWV01000049">
    <property type="protein sequence ID" value="RFD20344.1"/>
    <property type="molecule type" value="Genomic_DNA"/>
</dbReference>
<dbReference type="GO" id="GO:0005829">
    <property type="term" value="C:cytosol"/>
    <property type="evidence" value="ECO:0007669"/>
    <property type="project" value="TreeGrafter"/>
</dbReference>
<comment type="caution">
    <text evidence="4">The sequence shown here is derived from an EMBL/GenBank/DDBJ whole genome shotgun (WGS) entry which is preliminary data.</text>
</comment>
<dbReference type="SUPFAM" id="SSF53590">
    <property type="entry name" value="Nucleoside hydrolase"/>
    <property type="match status" value="1"/>
</dbReference>
<dbReference type="Pfam" id="PF01156">
    <property type="entry name" value="IU_nuc_hydro"/>
    <property type="match status" value="1"/>
</dbReference>
<dbReference type="GO" id="GO:0006152">
    <property type="term" value="P:purine nucleoside catabolic process"/>
    <property type="evidence" value="ECO:0007669"/>
    <property type="project" value="TreeGrafter"/>
</dbReference>
<accession>A0A371Z1F3</accession>
<feature type="domain" description="Inosine/uridine-preferring nucleoside hydrolase" evidence="3">
    <location>
        <begin position="16"/>
        <end position="285"/>
    </location>
</feature>
<evidence type="ECO:0000256" key="1">
    <source>
        <dbReference type="ARBA" id="ARBA00022801"/>
    </source>
</evidence>
<reference evidence="4 5" key="1">
    <citation type="submission" date="2018-08" db="EMBL/GenBank/DDBJ databases">
        <title>Komagataeibacter sp. AV 382.</title>
        <authorList>
            <person name="Skraban J."/>
            <person name="Trcek J."/>
        </authorList>
    </citation>
    <scope>NUCLEOTIDE SEQUENCE [LARGE SCALE GENOMIC DNA]</scope>
    <source>
        <strain evidence="4 5">AV 382</strain>
    </source>
</reference>
<evidence type="ECO:0000313" key="4">
    <source>
        <dbReference type="EMBL" id="RFD20344.1"/>
    </source>
</evidence>
<keyword evidence="1 4" id="KW-0378">Hydrolase</keyword>
<keyword evidence="2" id="KW-0326">Glycosidase</keyword>
<keyword evidence="5" id="KW-1185">Reference proteome</keyword>
<name>A0A371Z1F3_9PROT</name>
<dbReference type="PANTHER" id="PTHR12304">
    <property type="entry name" value="INOSINE-URIDINE PREFERRING NUCLEOSIDE HYDROLASE"/>
    <property type="match status" value="1"/>
</dbReference>
<sequence>MTRPIILDLTPDAQGMATLFAAVQAPDHVRPVLVLFSGAAAQVATAITQARDLLRQCGVAGVEVHAGSPGALVATHAPAPVAQGAEGLGAQYLVEAIRACPPDSVTLCCSGPLTTLALALIQAPDVRTHLHGVIVSGGALFSPGDATAVAERNIAADPEAAATVLAMGVPVTLIPLDCTARLNADAVWMEGLAPMGVMPASVAGHVHALLAAARTGGARGSGVDISLRAAAPLLALLSPGIFCGHLAHVDVECHGTFTRGMTVARHIGMGGVQPNALVLERMSVEAGRGVLRELLLAGQGAEA</sequence>
<dbReference type="OrthoDB" id="9797882at2"/>